<dbReference type="Pfam" id="PF22677">
    <property type="entry name" value="Ble-like_N"/>
    <property type="match status" value="1"/>
</dbReference>
<dbReference type="SUPFAM" id="SSF54593">
    <property type="entry name" value="Glyoxalase/Bleomycin resistance protein/Dihydroxybiphenyl dioxygenase"/>
    <property type="match status" value="1"/>
</dbReference>
<dbReference type="PANTHER" id="PTHR33993:SF14">
    <property type="entry name" value="GB|AAF24581.1"/>
    <property type="match status" value="1"/>
</dbReference>
<dbReference type="InterPro" id="IPR052164">
    <property type="entry name" value="Anthracycline_SecMetBiosynth"/>
</dbReference>
<dbReference type="PROSITE" id="PS51819">
    <property type="entry name" value="VOC"/>
    <property type="match status" value="1"/>
</dbReference>
<protein>
    <submittedName>
        <fullName evidence="2">VOC family protein</fullName>
    </submittedName>
</protein>
<gene>
    <name evidence="2" type="ORF">D9R14_07245</name>
</gene>
<dbReference type="CDD" id="cd07247">
    <property type="entry name" value="SgaA_N_like"/>
    <property type="match status" value="1"/>
</dbReference>
<dbReference type="RefSeq" id="WP_121622642.1">
    <property type="nucleotide sequence ID" value="NZ_JACIIW010000002.1"/>
</dbReference>
<dbReference type="InterPro" id="IPR037523">
    <property type="entry name" value="VOC_core"/>
</dbReference>
<reference evidence="2 3" key="1">
    <citation type="submission" date="2018-10" db="EMBL/GenBank/DDBJ databases">
        <title>Xanthobacter tagetidis genome sequencing and assembly.</title>
        <authorList>
            <person name="Maclea K.S."/>
            <person name="Goen A.E."/>
            <person name="Fatima S.A."/>
        </authorList>
    </citation>
    <scope>NUCLEOTIDE SEQUENCE [LARGE SCALE GENOMIC DNA]</scope>
    <source>
        <strain evidence="2 3">ATCC 700314</strain>
    </source>
</reference>
<evidence type="ECO:0000313" key="3">
    <source>
        <dbReference type="Proteomes" id="UP000269692"/>
    </source>
</evidence>
<accession>A0A3L7AIC9</accession>
<name>A0A3L7AIC9_9HYPH</name>
<dbReference type="InterPro" id="IPR029068">
    <property type="entry name" value="Glyas_Bleomycin-R_OHBP_Dase"/>
</dbReference>
<dbReference type="InterPro" id="IPR053863">
    <property type="entry name" value="Glyoxy/Ble-like_N"/>
</dbReference>
<organism evidence="2 3">
    <name type="scientific">Xanthobacter tagetidis</name>
    <dbReference type="NCBI Taxonomy" id="60216"/>
    <lineage>
        <taxon>Bacteria</taxon>
        <taxon>Pseudomonadati</taxon>
        <taxon>Pseudomonadota</taxon>
        <taxon>Alphaproteobacteria</taxon>
        <taxon>Hyphomicrobiales</taxon>
        <taxon>Xanthobacteraceae</taxon>
        <taxon>Xanthobacter</taxon>
    </lineage>
</organism>
<evidence type="ECO:0000259" key="1">
    <source>
        <dbReference type="PROSITE" id="PS51819"/>
    </source>
</evidence>
<proteinExistence type="predicted"/>
<dbReference type="EMBL" id="RCTF01000004">
    <property type="protein sequence ID" value="RLP80139.1"/>
    <property type="molecule type" value="Genomic_DNA"/>
</dbReference>
<sequence length="126" mass="13686">MAPHGKFYWNELLTDDVEKAKAFYGATLGWTFEQMPMESGGTYFVAMLGEEAVAGIMDKTDIVPPSVPPHWFSYINVDDLPARLKILEAEGGRMLRPPFEVPGVGAFAIVMDATGAPLGFMSAVDA</sequence>
<dbReference type="PANTHER" id="PTHR33993">
    <property type="entry name" value="GLYOXALASE-RELATED"/>
    <property type="match status" value="1"/>
</dbReference>
<dbReference type="AlphaFoldDB" id="A0A3L7AIC9"/>
<comment type="caution">
    <text evidence="2">The sequence shown here is derived from an EMBL/GenBank/DDBJ whole genome shotgun (WGS) entry which is preliminary data.</text>
</comment>
<dbReference type="Proteomes" id="UP000269692">
    <property type="component" value="Unassembled WGS sequence"/>
</dbReference>
<feature type="domain" description="VOC" evidence="1">
    <location>
        <begin position="6"/>
        <end position="123"/>
    </location>
</feature>
<dbReference type="Gene3D" id="3.10.180.10">
    <property type="entry name" value="2,3-Dihydroxybiphenyl 1,2-Dioxygenase, domain 1"/>
    <property type="match status" value="1"/>
</dbReference>
<evidence type="ECO:0000313" key="2">
    <source>
        <dbReference type="EMBL" id="RLP80139.1"/>
    </source>
</evidence>
<dbReference type="OrthoDB" id="9792323at2"/>
<keyword evidence="3" id="KW-1185">Reference proteome</keyword>